<evidence type="ECO:0000313" key="7">
    <source>
        <dbReference type="Proteomes" id="UP000198341"/>
    </source>
</evidence>
<sequence length="809" mass="92182">MRKLSESIIEKLNHGDWVSIVVLYENFNKQLEKTRRIGASARVPKFYYRTLGTLEENIIVAHENNVAKSMSSSNAKAFTSLRQRLKKYLKHIDSEMCQFRTSPDSSEEELHSEALGRTEKNLEREASEKKVDFFKADAKDISFEMVDEKMKEIVLLRGKKGTNRSEAVEMLTKLISYAKCIPQEVEILMNTVSAQFDIAGSMAVHMAVPVWKDCVKNVLRIVALLRDSPQISLADHTDVDCRPSGDEIIKGAPIIFQGSICGYTERLDDEFFKSLQCIDPHSKEYVSRLKDESLLLALIDNVMKFSQGSDDISSVVKMNLRYLEHVYYKPDEVYETICSLIPSESQLPLSQEESVVSNYCKSNEPHKSKRTMKIYALTSFLLKHGDERARARAILCEIFNEASVGNFSNAHDKLLMSQLQGSISHADISTQILFNRTMAQLGISAFCKGHFSASHACLNELFSGGKVRELLAQGLNLNRFHDRTIEQEKIEKRRQLPFHMHLNLELLESIFLVCCIFIEVPKLTGSKIYLGRIHSKSFTRLIDIYEQQTFNGPAENVRETLMSATSSLVIGDWRQAMKLILSLESWKFLSLNKDDALNYVIQRLKEEGLRIFLLQYAAQYASASFQVLSEMFELSFSSVYSVICSMISCDNLLGSCDLSSRCILVTHEDLNSLQEICTSFVDKLSYMNESNDLALNSHLGANIVEYQQEEEYAVSRSRRYSRNFPLDPDESNAKVGRGKQRGMSKFSRSSVDISSEGNYRGKARNLKATEFAQRSGKFAQRKREDYHDRSDRLVPLFSSTSTNLLWQHK</sequence>
<dbReference type="AlphaFoldDB" id="K8FCQ1"/>
<evidence type="ECO:0000313" key="6">
    <source>
        <dbReference type="EMBL" id="CCO19733.1"/>
    </source>
</evidence>
<protein>
    <recommendedName>
        <fullName evidence="5">Eukaryotic translation initiation factor 3 subunit C N-terminal domain-containing protein</fullName>
    </recommendedName>
</protein>
<dbReference type="SUPFAM" id="SSF46785">
    <property type="entry name" value="Winged helix' DNA-binding domain"/>
    <property type="match status" value="1"/>
</dbReference>
<proteinExistence type="predicted"/>
<dbReference type="InterPro" id="IPR027516">
    <property type="entry name" value="EIF3C"/>
</dbReference>
<dbReference type="OrthoDB" id="29647at2759"/>
<reference evidence="6 7" key="1">
    <citation type="submission" date="2011-10" db="EMBL/GenBank/DDBJ databases">
        <authorList>
            <person name="Genoscope - CEA"/>
        </authorList>
    </citation>
    <scope>NUCLEOTIDE SEQUENCE [LARGE SCALE GENOMIC DNA]</scope>
    <source>
        <strain evidence="6 7">RCC 1105</strain>
    </source>
</reference>
<dbReference type="RefSeq" id="XP_007509276.1">
    <property type="nucleotide sequence ID" value="XM_007509214.1"/>
</dbReference>
<dbReference type="GO" id="GO:0005852">
    <property type="term" value="C:eukaryotic translation initiation factor 3 complex"/>
    <property type="evidence" value="ECO:0007669"/>
    <property type="project" value="InterPro"/>
</dbReference>
<dbReference type="STRING" id="41875.K8FCQ1"/>
<dbReference type="Pfam" id="PF05470">
    <property type="entry name" value="eIF-3c_N"/>
    <property type="match status" value="1"/>
</dbReference>
<dbReference type="Proteomes" id="UP000198341">
    <property type="component" value="Chromosome 14"/>
</dbReference>
<keyword evidence="1" id="KW-0963">Cytoplasm</keyword>
<dbReference type="KEGG" id="bpg:Bathy14g02720"/>
<dbReference type="GeneID" id="19011868"/>
<feature type="domain" description="Eukaryotic translation initiation factor 3 subunit C N-terminal" evidence="5">
    <location>
        <begin position="121"/>
        <end position="525"/>
    </location>
</feature>
<evidence type="ECO:0000259" key="5">
    <source>
        <dbReference type="Pfam" id="PF05470"/>
    </source>
</evidence>
<keyword evidence="7" id="KW-1185">Reference proteome</keyword>
<accession>K8FCQ1</accession>
<dbReference type="GO" id="GO:0003743">
    <property type="term" value="F:translation initiation factor activity"/>
    <property type="evidence" value="ECO:0007669"/>
    <property type="project" value="UniProtKB-KW"/>
</dbReference>
<evidence type="ECO:0000256" key="4">
    <source>
        <dbReference type="SAM" id="MobiDB-lite"/>
    </source>
</evidence>
<evidence type="ECO:0000256" key="2">
    <source>
        <dbReference type="ARBA" id="ARBA00022540"/>
    </source>
</evidence>
<keyword evidence="2" id="KW-0396">Initiation factor</keyword>
<organism evidence="6 7">
    <name type="scientific">Bathycoccus prasinos</name>
    <dbReference type="NCBI Taxonomy" id="41875"/>
    <lineage>
        <taxon>Eukaryota</taxon>
        <taxon>Viridiplantae</taxon>
        <taxon>Chlorophyta</taxon>
        <taxon>Mamiellophyceae</taxon>
        <taxon>Mamiellales</taxon>
        <taxon>Bathycoccaceae</taxon>
        <taxon>Bathycoccus</taxon>
    </lineage>
</organism>
<dbReference type="InterPro" id="IPR036390">
    <property type="entry name" value="WH_DNA-bd_sf"/>
</dbReference>
<dbReference type="PANTHER" id="PTHR13937:SF0">
    <property type="entry name" value="EUKARYOTIC TRANSLATION INITIATION FACTOR 3 SUBUNIT C-RELATED"/>
    <property type="match status" value="1"/>
</dbReference>
<name>K8FCQ1_9CHLO</name>
<dbReference type="EMBL" id="FO082265">
    <property type="protein sequence ID" value="CCO19733.1"/>
    <property type="molecule type" value="Genomic_DNA"/>
</dbReference>
<dbReference type="InterPro" id="IPR008905">
    <property type="entry name" value="EIF3C_N_dom"/>
</dbReference>
<gene>
    <name evidence="6" type="ordered locus">Bathy14g02720</name>
</gene>
<keyword evidence="3" id="KW-0648">Protein biosynthesis</keyword>
<feature type="region of interest" description="Disordered" evidence="4">
    <location>
        <begin position="764"/>
        <end position="785"/>
    </location>
</feature>
<dbReference type="PANTHER" id="PTHR13937">
    <property type="entry name" value="EUKARYOTIC TRANSLATION INITATION FACTOR 3, SUBUNIT 8 EIF3S8 -RELATED"/>
    <property type="match status" value="1"/>
</dbReference>
<dbReference type="GO" id="GO:0031369">
    <property type="term" value="F:translation initiation factor binding"/>
    <property type="evidence" value="ECO:0007669"/>
    <property type="project" value="InterPro"/>
</dbReference>
<evidence type="ECO:0000256" key="1">
    <source>
        <dbReference type="ARBA" id="ARBA00022490"/>
    </source>
</evidence>
<dbReference type="eggNOG" id="KOG1076">
    <property type="taxonomic scope" value="Eukaryota"/>
</dbReference>
<evidence type="ECO:0000256" key="3">
    <source>
        <dbReference type="ARBA" id="ARBA00022917"/>
    </source>
</evidence>
<dbReference type="GO" id="GO:0003723">
    <property type="term" value="F:RNA binding"/>
    <property type="evidence" value="ECO:0007669"/>
    <property type="project" value="InterPro"/>
</dbReference>